<evidence type="ECO:0000259" key="7">
    <source>
        <dbReference type="Pfam" id="PF13086"/>
    </source>
</evidence>
<dbReference type="PANTHER" id="PTHR43788">
    <property type="entry name" value="DNA2/NAM7 HELICASE FAMILY MEMBER"/>
    <property type="match status" value="1"/>
</dbReference>
<dbReference type="Pfam" id="PF13087">
    <property type="entry name" value="AAA_12"/>
    <property type="match status" value="1"/>
</dbReference>
<evidence type="ECO:0000256" key="3">
    <source>
        <dbReference type="ARBA" id="ARBA00022801"/>
    </source>
</evidence>
<name>A0ABU1S9K3_9MICO</name>
<dbReference type="RefSeq" id="WP_310017963.1">
    <property type="nucleotide sequence ID" value="NZ_JAVDUM010000003.1"/>
</dbReference>
<proteinExistence type="inferred from homology"/>
<sequence>MSHRDKDPVQAARERAFGLGWKGIHELASEAIEGDVQHALLHGSAVELPSMPCGWNSDARRIEIVVGSRQGVLWKQTKFFAVDADLDPKRVENRQPLEYERYFPSKGLLTLSIPPQSRARLAQAVKVRVFRSDDTELKIKEGLQSALGQSSRGDVLASLWSRVGAGPSHVAKNPDYLPPDRAMNEGQLRALSAMTSPGGFLVWGPPGTGKTTVITSAVVDALRADRSVLIASHTNVAVDNVLRGIIEDDVKYGLGLTEPGRLVRHAGDDQKVLPAIAEHRYLLVEKAAALITNVEQRRAVIDGAIGENRSHQDRVLELRIRRELDAAEIAVTILIRAVDAEAELTALSRLRDDISLVVEEQQKAEEEHRRVYRAYAEFAGSGDRLRAHEEILARVTHGHAEHKVALDHLHDEVRARERMLKIASSNLRTAEISLRSGWRGVFPWIRRRHELLHEEAFRGEQAAMLNVEDARARRDEAVRRLREAAVRVDHMNDERDALLISARAEVVAARTAHDAADIVRAVTERRREIATRISELEEEVGDIDVHSSLINAAVQDGSMKRVIEYRNLLERVAELDATLEDLESARTVLEDEYRKTKEELLAKAPVVACTLTALTFNPTLLARRFDVVIIDEAAGASAASVVYAGSRADRTLAVVGDFLQNAPINEIEDPRTEEESRIAAWRTSDVFELVGIADRKSADEHPRCIALSTQYRYPPIIASVVNRFCYDGLLDSARSDPEDGVAVMTFIDTSRVTGLRFKKAGESWSCEATANIAIDYAALSTGSTGFVTPYVGQAKLVASKAAARGLVLPAGTAHRFQGQEYETVIFDLMQDDKPRWIAGADLRAGRRANSAAKLLNVALTRAKDRIFLIGNWEFVRSQSSPGMQAIAMLEGHPLFRIERA</sequence>
<evidence type="ECO:0000256" key="2">
    <source>
        <dbReference type="ARBA" id="ARBA00022741"/>
    </source>
</evidence>
<dbReference type="EMBL" id="JAVDUM010000003">
    <property type="protein sequence ID" value="MDR6866290.1"/>
    <property type="molecule type" value="Genomic_DNA"/>
</dbReference>
<feature type="domain" description="DNA2/NAM7 helicase helicase" evidence="7">
    <location>
        <begin position="475"/>
        <end position="660"/>
    </location>
</feature>
<keyword evidence="6" id="KW-0175">Coiled coil</keyword>
<evidence type="ECO:0000313" key="10">
    <source>
        <dbReference type="Proteomes" id="UP001259347"/>
    </source>
</evidence>
<evidence type="ECO:0000256" key="4">
    <source>
        <dbReference type="ARBA" id="ARBA00022806"/>
    </source>
</evidence>
<keyword evidence="3" id="KW-0378">Hydrolase</keyword>
<comment type="similarity">
    <text evidence="1">Belongs to the DNA2/NAM7 helicase family.</text>
</comment>
<comment type="caution">
    <text evidence="9">The sequence shown here is derived from an EMBL/GenBank/DDBJ whole genome shotgun (WGS) entry which is preliminary data.</text>
</comment>
<keyword evidence="5" id="KW-0067">ATP-binding</keyword>
<dbReference type="Gene3D" id="3.40.50.300">
    <property type="entry name" value="P-loop containing nucleotide triphosphate hydrolases"/>
    <property type="match status" value="3"/>
</dbReference>
<gene>
    <name evidence="9" type="ORF">J2Y69_000882</name>
</gene>
<organism evidence="9 10">
    <name type="scientific">Microbacterium resistens</name>
    <dbReference type="NCBI Taxonomy" id="156977"/>
    <lineage>
        <taxon>Bacteria</taxon>
        <taxon>Bacillati</taxon>
        <taxon>Actinomycetota</taxon>
        <taxon>Actinomycetes</taxon>
        <taxon>Micrococcales</taxon>
        <taxon>Microbacteriaceae</taxon>
        <taxon>Microbacterium</taxon>
    </lineage>
</organism>
<dbReference type="InterPro" id="IPR041679">
    <property type="entry name" value="DNA2/NAM7-like_C"/>
</dbReference>
<dbReference type="PANTHER" id="PTHR43788:SF8">
    <property type="entry name" value="DNA-BINDING PROTEIN SMUBP-2"/>
    <property type="match status" value="1"/>
</dbReference>
<keyword evidence="10" id="KW-1185">Reference proteome</keyword>
<feature type="domain" description="DNA2/NAM7 helicase-like C-terminal" evidence="8">
    <location>
        <begin position="702"/>
        <end position="871"/>
    </location>
</feature>
<protein>
    <submittedName>
        <fullName evidence="9">RecA/RadA recombinase</fullName>
    </submittedName>
</protein>
<feature type="domain" description="DNA2/NAM7 helicase helicase" evidence="7">
    <location>
        <begin position="183"/>
        <end position="370"/>
    </location>
</feature>
<keyword evidence="2" id="KW-0547">Nucleotide-binding</keyword>
<dbReference type="InterPro" id="IPR050534">
    <property type="entry name" value="Coronavir_polyprotein_1ab"/>
</dbReference>
<dbReference type="InterPro" id="IPR041677">
    <property type="entry name" value="DNA2/NAM7_AAA_11"/>
</dbReference>
<evidence type="ECO:0000259" key="8">
    <source>
        <dbReference type="Pfam" id="PF13087"/>
    </source>
</evidence>
<accession>A0ABU1S9K3</accession>
<feature type="coiled-coil region" evidence="6">
    <location>
        <begin position="467"/>
        <end position="494"/>
    </location>
</feature>
<reference evidence="9 10" key="1">
    <citation type="submission" date="2023-07" db="EMBL/GenBank/DDBJ databases">
        <title>Sorghum-associated microbial communities from plants grown in Nebraska, USA.</title>
        <authorList>
            <person name="Schachtman D."/>
        </authorList>
    </citation>
    <scope>NUCLEOTIDE SEQUENCE [LARGE SCALE GENOMIC DNA]</scope>
    <source>
        <strain evidence="9 10">2980</strain>
    </source>
</reference>
<dbReference type="Pfam" id="PF13086">
    <property type="entry name" value="AAA_11"/>
    <property type="match status" value="2"/>
</dbReference>
<evidence type="ECO:0000256" key="1">
    <source>
        <dbReference type="ARBA" id="ARBA00007913"/>
    </source>
</evidence>
<evidence type="ECO:0000256" key="6">
    <source>
        <dbReference type="SAM" id="Coils"/>
    </source>
</evidence>
<dbReference type="SUPFAM" id="SSF52540">
    <property type="entry name" value="P-loop containing nucleoside triphosphate hydrolases"/>
    <property type="match status" value="1"/>
</dbReference>
<evidence type="ECO:0000313" key="9">
    <source>
        <dbReference type="EMBL" id="MDR6866290.1"/>
    </source>
</evidence>
<feature type="coiled-coil region" evidence="6">
    <location>
        <begin position="565"/>
        <end position="599"/>
    </location>
</feature>
<dbReference type="InterPro" id="IPR027417">
    <property type="entry name" value="P-loop_NTPase"/>
</dbReference>
<keyword evidence="4" id="KW-0347">Helicase</keyword>
<evidence type="ECO:0000256" key="5">
    <source>
        <dbReference type="ARBA" id="ARBA00022840"/>
    </source>
</evidence>
<dbReference type="Proteomes" id="UP001259347">
    <property type="component" value="Unassembled WGS sequence"/>
</dbReference>